<reference evidence="16 17" key="1">
    <citation type="submission" date="2019-10" db="EMBL/GenBank/DDBJ databases">
        <title>Pseudopuniceibacterium sp. HQ09 islated from Antarctica.</title>
        <authorList>
            <person name="Liao L."/>
            <person name="Su S."/>
            <person name="Chen B."/>
            <person name="Yu Y."/>
        </authorList>
    </citation>
    <scope>NUCLEOTIDE SEQUENCE [LARGE SCALE GENOMIC DNA]</scope>
    <source>
        <strain evidence="16 17">HQ09</strain>
    </source>
</reference>
<proteinExistence type="inferred from homology"/>
<dbReference type="EMBL" id="CP045201">
    <property type="protein sequence ID" value="QOL81691.1"/>
    <property type="molecule type" value="Genomic_DNA"/>
</dbReference>
<sequence length="752" mass="80188">MSDSGRRKPTLVADKRAGAPRARPSSAKAGTGKPAAKTAKPAARSAAPGSRQQPPRKPPRNGGGGGGRGGGRRPRNPIVRLFRWIVGLIWRIVWRLTAVSVALVLLASAYVAVTLPPVDELFDGRARGSVTMQDTAGQVFAWRGDQFGGVVDAQSVSPNLRHAIVATEDRRFYKHFGVSPRGVAGAIRINLSEGRGPLDGHGGSTITQQTAKLICLGVPYDPKQWKNETAYEDDCRQTTLWRKVKEAVYAIGMEMRYSKDEILTVYMNRAYLGEGTRGFEAASQRYFGKSAANVTPAEAAMLAGLLKAPTRYAPTNNLARSQDRASVIVGLMQEQGYLDAAQAKNAIANPAGLSAAAEAQSGGYFADWVMSSGPDFLTKKSTQDVIFKTTLDQRIQKAAETAMKYIFEEKVKDTSKAQAAIVVMSPDGAVRAMVGGRDTRVKGVFNRATQALRQTGSAFKPFVYGTALDLGWHYNDVVQDEPLTVNVAGSGPWRPENYDHKFRGPVTLEEALMKSLNIPAVRLAMSAGLDNVRKVASDFGIESDLAQGPALALGASESTLVEMVGGYAGILNGGSSVEPYGIESVTLQGDSQPLMGTDGGIGERVISEAAARELIYMMRQVVAQGTGTRAGLPDHEIAGKTGTTSSTRDAWFIGFSADYVAGVWMGYDDNTPLTGVTGAGLPAEIFHEVMVRVEDGIEPKPLPMLRPDPNAGRTVAASSDGASQGQGQGQGAQPQRLDTIIQKALKDIFGLN</sequence>
<dbReference type="InterPro" id="IPR001460">
    <property type="entry name" value="PCN-bd_Tpept"/>
</dbReference>
<evidence type="ECO:0000259" key="15">
    <source>
        <dbReference type="Pfam" id="PF00912"/>
    </source>
</evidence>
<evidence type="ECO:0000256" key="6">
    <source>
        <dbReference type="ARBA" id="ARBA00022676"/>
    </source>
</evidence>
<evidence type="ECO:0000256" key="10">
    <source>
        <dbReference type="ARBA" id="ARBA00044770"/>
    </source>
</evidence>
<feature type="domain" description="Glycosyl transferase family 51" evidence="15">
    <location>
        <begin position="149"/>
        <end position="332"/>
    </location>
</feature>
<evidence type="ECO:0000313" key="16">
    <source>
        <dbReference type="EMBL" id="QOL81691.1"/>
    </source>
</evidence>
<keyword evidence="7" id="KW-0808">Transferase</keyword>
<dbReference type="Pfam" id="PF00912">
    <property type="entry name" value="Transgly"/>
    <property type="match status" value="1"/>
</dbReference>
<evidence type="ECO:0000256" key="3">
    <source>
        <dbReference type="ARBA" id="ARBA00007739"/>
    </source>
</evidence>
<evidence type="ECO:0000256" key="1">
    <source>
        <dbReference type="ARBA" id="ARBA00004752"/>
    </source>
</evidence>
<dbReference type="UniPathway" id="UPA00219"/>
<name>A0A7L9WMS7_9RHOB</name>
<evidence type="ECO:0000256" key="7">
    <source>
        <dbReference type="ARBA" id="ARBA00022679"/>
    </source>
</evidence>
<evidence type="ECO:0000259" key="14">
    <source>
        <dbReference type="Pfam" id="PF00905"/>
    </source>
</evidence>
<dbReference type="NCBIfam" id="TIGR02074">
    <property type="entry name" value="PBP_1a_fam"/>
    <property type="match status" value="1"/>
</dbReference>
<gene>
    <name evidence="16" type="ORF">F3W81_13190</name>
</gene>
<protein>
    <recommendedName>
        <fullName evidence="10">peptidoglycan glycosyltransferase</fullName>
        <ecNumber evidence="10">2.4.99.28</ecNumber>
    </recommendedName>
</protein>
<dbReference type="SUPFAM" id="SSF53955">
    <property type="entry name" value="Lysozyme-like"/>
    <property type="match status" value="1"/>
</dbReference>
<dbReference type="InterPro" id="IPR012338">
    <property type="entry name" value="Beta-lactam/transpept-like"/>
</dbReference>
<keyword evidence="17" id="KW-1185">Reference proteome</keyword>
<evidence type="ECO:0000256" key="11">
    <source>
        <dbReference type="ARBA" id="ARBA00049902"/>
    </source>
</evidence>
<dbReference type="InterPro" id="IPR036950">
    <property type="entry name" value="PBP_transglycosylase"/>
</dbReference>
<evidence type="ECO:0000313" key="17">
    <source>
        <dbReference type="Proteomes" id="UP000594118"/>
    </source>
</evidence>
<feature type="compositionally biased region" description="Low complexity" evidence="12">
    <location>
        <begin position="19"/>
        <end position="53"/>
    </location>
</feature>
<keyword evidence="13" id="KW-0472">Membrane</keyword>
<dbReference type="GO" id="GO:0008955">
    <property type="term" value="F:peptidoglycan glycosyltransferase activity"/>
    <property type="evidence" value="ECO:0007669"/>
    <property type="project" value="UniProtKB-EC"/>
</dbReference>
<keyword evidence="8" id="KW-0378">Hydrolase</keyword>
<evidence type="ECO:0000256" key="4">
    <source>
        <dbReference type="ARBA" id="ARBA00022645"/>
    </source>
</evidence>
<comment type="similarity">
    <text evidence="2">In the C-terminal section; belongs to the transpeptidase family.</text>
</comment>
<dbReference type="InterPro" id="IPR050396">
    <property type="entry name" value="Glycosyltr_51/Transpeptidase"/>
</dbReference>
<dbReference type="PANTHER" id="PTHR32282:SF33">
    <property type="entry name" value="PEPTIDOGLYCAN GLYCOSYLTRANSFERASE"/>
    <property type="match status" value="1"/>
</dbReference>
<keyword evidence="5" id="KW-0645">Protease</keyword>
<keyword evidence="13" id="KW-1133">Transmembrane helix</keyword>
<accession>A0A7L9WMS7</accession>
<dbReference type="InterPro" id="IPR023346">
    <property type="entry name" value="Lysozyme-like_dom_sf"/>
</dbReference>
<dbReference type="PANTHER" id="PTHR32282">
    <property type="entry name" value="BINDING PROTEIN TRANSPEPTIDASE, PUTATIVE-RELATED"/>
    <property type="match status" value="1"/>
</dbReference>
<evidence type="ECO:0000256" key="5">
    <source>
        <dbReference type="ARBA" id="ARBA00022670"/>
    </source>
</evidence>
<dbReference type="GO" id="GO:0006508">
    <property type="term" value="P:proteolysis"/>
    <property type="evidence" value="ECO:0007669"/>
    <property type="project" value="UniProtKB-KW"/>
</dbReference>
<dbReference type="GO" id="GO:0008658">
    <property type="term" value="F:penicillin binding"/>
    <property type="evidence" value="ECO:0007669"/>
    <property type="project" value="InterPro"/>
</dbReference>
<dbReference type="Gene3D" id="3.40.710.10">
    <property type="entry name" value="DD-peptidase/beta-lactamase superfamily"/>
    <property type="match status" value="1"/>
</dbReference>
<dbReference type="GO" id="GO:0009252">
    <property type="term" value="P:peptidoglycan biosynthetic process"/>
    <property type="evidence" value="ECO:0007669"/>
    <property type="project" value="UniProtKB-UniPathway"/>
</dbReference>
<feature type="domain" description="Penicillin-binding protein transpeptidase" evidence="14">
    <location>
        <begin position="420"/>
        <end position="689"/>
    </location>
</feature>
<feature type="transmembrane region" description="Helical" evidence="13">
    <location>
        <begin position="92"/>
        <end position="113"/>
    </location>
</feature>
<evidence type="ECO:0000256" key="9">
    <source>
        <dbReference type="ARBA" id="ARBA00023268"/>
    </source>
</evidence>
<dbReference type="InterPro" id="IPR001264">
    <property type="entry name" value="Glyco_trans_51"/>
</dbReference>
<dbReference type="EC" id="2.4.99.28" evidence="10"/>
<evidence type="ECO:0000256" key="13">
    <source>
        <dbReference type="SAM" id="Phobius"/>
    </source>
</evidence>
<evidence type="ECO:0000256" key="8">
    <source>
        <dbReference type="ARBA" id="ARBA00022801"/>
    </source>
</evidence>
<dbReference type="KEGG" id="pshq:F3W81_13190"/>
<dbReference type="GO" id="GO:0030288">
    <property type="term" value="C:outer membrane-bounded periplasmic space"/>
    <property type="evidence" value="ECO:0007669"/>
    <property type="project" value="TreeGrafter"/>
</dbReference>
<evidence type="ECO:0000256" key="2">
    <source>
        <dbReference type="ARBA" id="ARBA00007090"/>
    </source>
</evidence>
<feature type="region of interest" description="Disordered" evidence="12">
    <location>
        <begin position="1"/>
        <end position="73"/>
    </location>
</feature>
<comment type="catalytic activity">
    <reaction evidence="11">
        <text>[GlcNAc-(1-&gt;4)-Mur2Ac(oyl-L-Ala-gamma-D-Glu-L-Lys-D-Ala-D-Ala)](n)-di-trans,octa-cis-undecaprenyl diphosphate + beta-D-GlcNAc-(1-&gt;4)-Mur2Ac(oyl-L-Ala-gamma-D-Glu-L-Lys-D-Ala-D-Ala)-di-trans,octa-cis-undecaprenyl diphosphate = [GlcNAc-(1-&gt;4)-Mur2Ac(oyl-L-Ala-gamma-D-Glu-L-Lys-D-Ala-D-Ala)](n+1)-di-trans,octa-cis-undecaprenyl diphosphate + di-trans,octa-cis-undecaprenyl diphosphate + H(+)</text>
        <dbReference type="Rhea" id="RHEA:23708"/>
        <dbReference type="Rhea" id="RHEA-COMP:9602"/>
        <dbReference type="Rhea" id="RHEA-COMP:9603"/>
        <dbReference type="ChEBI" id="CHEBI:15378"/>
        <dbReference type="ChEBI" id="CHEBI:58405"/>
        <dbReference type="ChEBI" id="CHEBI:60033"/>
        <dbReference type="ChEBI" id="CHEBI:78435"/>
        <dbReference type="EC" id="2.4.99.28"/>
    </reaction>
</comment>
<keyword evidence="4" id="KW-0121">Carboxypeptidase</keyword>
<dbReference type="Pfam" id="PF00905">
    <property type="entry name" value="Transpeptidase"/>
    <property type="match status" value="1"/>
</dbReference>
<dbReference type="SUPFAM" id="SSF56601">
    <property type="entry name" value="beta-lactamase/transpeptidase-like"/>
    <property type="match status" value="1"/>
</dbReference>
<keyword evidence="9" id="KW-0511">Multifunctional enzyme</keyword>
<organism evidence="16 17">
    <name type="scientific">Pseudooceanicola spongiae</name>
    <dbReference type="NCBI Taxonomy" id="2613965"/>
    <lineage>
        <taxon>Bacteria</taxon>
        <taxon>Pseudomonadati</taxon>
        <taxon>Pseudomonadota</taxon>
        <taxon>Alphaproteobacteria</taxon>
        <taxon>Rhodobacterales</taxon>
        <taxon>Paracoccaceae</taxon>
        <taxon>Pseudooceanicola</taxon>
    </lineage>
</organism>
<dbReference type="AlphaFoldDB" id="A0A7L9WMS7"/>
<comment type="similarity">
    <text evidence="3">In the N-terminal section; belongs to the glycosyltransferase 51 family.</text>
</comment>
<evidence type="ECO:0000256" key="12">
    <source>
        <dbReference type="SAM" id="MobiDB-lite"/>
    </source>
</evidence>
<feature type="region of interest" description="Disordered" evidence="12">
    <location>
        <begin position="700"/>
        <end position="735"/>
    </location>
</feature>
<dbReference type="Gene3D" id="1.10.3810.10">
    <property type="entry name" value="Biosynthetic peptidoglycan transglycosylase-like"/>
    <property type="match status" value="1"/>
</dbReference>
<dbReference type="Proteomes" id="UP000594118">
    <property type="component" value="Chromosome"/>
</dbReference>
<comment type="pathway">
    <text evidence="1">Cell wall biogenesis; peptidoglycan biosynthesis.</text>
</comment>
<dbReference type="RefSeq" id="WP_193079606.1">
    <property type="nucleotide sequence ID" value="NZ_CP045201.1"/>
</dbReference>
<keyword evidence="13" id="KW-0812">Transmembrane</keyword>
<dbReference type="GO" id="GO:0004180">
    <property type="term" value="F:carboxypeptidase activity"/>
    <property type="evidence" value="ECO:0007669"/>
    <property type="project" value="UniProtKB-KW"/>
</dbReference>
<keyword evidence="6" id="KW-0328">Glycosyltransferase</keyword>